<dbReference type="InterPro" id="IPR022764">
    <property type="entry name" value="Peptidase_S54_rhomboid_dom"/>
</dbReference>
<dbReference type="Gene3D" id="1.20.1540.10">
    <property type="entry name" value="Rhomboid-like"/>
    <property type="match status" value="1"/>
</dbReference>
<dbReference type="InterPro" id="IPR011992">
    <property type="entry name" value="EF-hand-dom_pair"/>
</dbReference>
<evidence type="ECO:0000256" key="2">
    <source>
        <dbReference type="ARBA" id="ARBA00009045"/>
    </source>
</evidence>
<reference evidence="11 12" key="1">
    <citation type="journal article" date="2024" name="Insects">
        <title>An Improved Chromosome-Level Genome Assembly of the Firefly Pyrocoelia pectoralis.</title>
        <authorList>
            <person name="Fu X."/>
            <person name="Meyer-Rochow V.B."/>
            <person name="Ballantyne L."/>
            <person name="Zhu X."/>
        </authorList>
    </citation>
    <scope>NUCLEOTIDE SEQUENCE [LARGE SCALE GENOMIC DNA]</scope>
    <source>
        <strain evidence="11">XCY_ONT2</strain>
    </source>
</reference>
<dbReference type="SUPFAM" id="SSF144091">
    <property type="entry name" value="Rhomboid-like"/>
    <property type="match status" value="1"/>
</dbReference>
<evidence type="ECO:0000313" key="11">
    <source>
        <dbReference type="EMBL" id="KAK5638628.1"/>
    </source>
</evidence>
<feature type="active site" description="Nucleophile" evidence="8">
    <location>
        <position position="239"/>
    </location>
</feature>
<dbReference type="PANTHER" id="PTHR45840:SF8">
    <property type="entry name" value="RHOMBOID PROTEASE"/>
    <property type="match status" value="1"/>
</dbReference>
<gene>
    <name evidence="11" type="ORF">RI129_012923</name>
</gene>
<dbReference type="InterPro" id="IPR051739">
    <property type="entry name" value="Rhomboid_IM_Serine_Proteases"/>
</dbReference>
<feature type="transmembrane region" description="Helical" evidence="9">
    <location>
        <begin position="264"/>
        <end position="282"/>
    </location>
</feature>
<sequence>MPLNRVENGTEIPLRFNDEHWNQVFKRYDTDNDGYISIRELNNLVESREYEHDIPSHVVAEIHRRADLNEDGRLDLQEFINMIHQPHLRPIFGHLVSRYIHFVVPQGGRDRSQTDGQYEDEYTCCPPPVGMILISLVELILFCVDLAKGSKYTVTGPVGQVLIYDPSRRYEAWRYITYMFVHIGYLHLIVNLCVQILLGTPLEMVHRWWRVLIIYFAGVAAGSLGTSITDPTVKLAGASGGVYSLITAHISTIIMNWREMEYPLLQLAIFLIITGCDVGTAIYDRYVLDINEHIGYAAHLAGAIAGLLVGINILRNIRVTRKERVIWWISIVAYITLMAIAIIWNAAFSSYFPPQNFNRLDTN</sequence>
<keyword evidence="4" id="KW-0106">Calcium</keyword>
<evidence type="ECO:0000256" key="5">
    <source>
        <dbReference type="ARBA" id="ARBA00022989"/>
    </source>
</evidence>
<feature type="domain" description="EF-hand" evidence="10">
    <location>
        <begin position="16"/>
        <end position="51"/>
    </location>
</feature>
<dbReference type="AlphaFoldDB" id="A0AAN7V3H9"/>
<evidence type="ECO:0000259" key="10">
    <source>
        <dbReference type="PROSITE" id="PS50222"/>
    </source>
</evidence>
<dbReference type="PROSITE" id="PS50222">
    <property type="entry name" value="EF_HAND_2"/>
    <property type="match status" value="2"/>
</dbReference>
<dbReference type="Pfam" id="PF01694">
    <property type="entry name" value="Rhomboid"/>
    <property type="match status" value="1"/>
</dbReference>
<dbReference type="Proteomes" id="UP001329430">
    <property type="component" value="Chromosome 10"/>
</dbReference>
<dbReference type="GO" id="GO:0004252">
    <property type="term" value="F:serine-type endopeptidase activity"/>
    <property type="evidence" value="ECO:0007669"/>
    <property type="project" value="UniProtKB-UniRule"/>
</dbReference>
<feature type="domain" description="EF-hand" evidence="10">
    <location>
        <begin position="54"/>
        <end position="89"/>
    </location>
</feature>
<comment type="caution">
    <text evidence="11">The sequence shown here is derived from an EMBL/GenBank/DDBJ whole genome shotgun (WGS) entry which is preliminary data.</text>
</comment>
<dbReference type="SUPFAM" id="SSF47473">
    <property type="entry name" value="EF-hand"/>
    <property type="match status" value="1"/>
</dbReference>
<dbReference type="GO" id="GO:0005509">
    <property type="term" value="F:calcium ion binding"/>
    <property type="evidence" value="ECO:0007669"/>
    <property type="project" value="InterPro"/>
</dbReference>
<feature type="active site" evidence="8">
    <location>
        <position position="299"/>
    </location>
</feature>
<dbReference type="InterPro" id="IPR017213">
    <property type="entry name" value="Peptidase_S54_rhomboid_met"/>
</dbReference>
<evidence type="ECO:0000256" key="8">
    <source>
        <dbReference type="PIRSR" id="PIRSR037470-50"/>
    </source>
</evidence>
<feature type="transmembrane region" description="Helical" evidence="9">
    <location>
        <begin position="235"/>
        <end position="257"/>
    </location>
</feature>
<keyword evidence="12" id="KW-1185">Reference proteome</keyword>
<keyword evidence="3 9" id="KW-0812">Transmembrane</keyword>
<organism evidence="11 12">
    <name type="scientific">Pyrocoelia pectoralis</name>
    <dbReference type="NCBI Taxonomy" id="417401"/>
    <lineage>
        <taxon>Eukaryota</taxon>
        <taxon>Metazoa</taxon>
        <taxon>Ecdysozoa</taxon>
        <taxon>Arthropoda</taxon>
        <taxon>Hexapoda</taxon>
        <taxon>Insecta</taxon>
        <taxon>Pterygota</taxon>
        <taxon>Neoptera</taxon>
        <taxon>Endopterygota</taxon>
        <taxon>Coleoptera</taxon>
        <taxon>Polyphaga</taxon>
        <taxon>Elateriformia</taxon>
        <taxon>Elateroidea</taxon>
        <taxon>Lampyridae</taxon>
        <taxon>Lampyrinae</taxon>
        <taxon>Pyrocoelia</taxon>
    </lineage>
</organism>
<accession>A0AAN7V3H9</accession>
<keyword evidence="5 9" id="KW-1133">Transmembrane helix</keyword>
<dbReference type="PANTHER" id="PTHR45840">
    <property type="entry name" value="RHOMBOID-RELATED PROTEIN"/>
    <property type="match status" value="1"/>
</dbReference>
<feature type="transmembrane region" description="Helical" evidence="9">
    <location>
        <begin position="175"/>
        <end position="199"/>
    </location>
</feature>
<evidence type="ECO:0000256" key="4">
    <source>
        <dbReference type="ARBA" id="ARBA00022837"/>
    </source>
</evidence>
<comment type="similarity">
    <text evidence="2 7">Belongs to the peptidase S54 family.</text>
</comment>
<evidence type="ECO:0000256" key="1">
    <source>
        <dbReference type="ARBA" id="ARBA00004141"/>
    </source>
</evidence>
<name>A0AAN7V3H9_9COLE</name>
<dbReference type="PROSITE" id="PS00018">
    <property type="entry name" value="EF_HAND_1"/>
    <property type="match status" value="2"/>
</dbReference>
<dbReference type="EMBL" id="JAVRBK010000010">
    <property type="protein sequence ID" value="KAK5638628.1"/>
    <property type="molecule type" value="Genomic_DNA"/>
</dbReference>
<evidence type="ECO:0000256" key="6">
    <source>
        <dbReference type="ARBA" id="ARBA00023136"/>
    </source>
</evidence>
<feature type="transmembrane region" description="Helical" evidence="9">
    <location>
        <begin position="294"/>
        <end position="314"/>
    </location>
</feature>
<proteinExistence type="inferred from homology"/>
<evidence type="ECO:0000313" key="12">
    <source>
        <dbReference type="Proteomes" id="UP001329430"/>
    </source>
</evidence>
<dbReference type="CDD" id="cd00051">
    <property type="entry name" value="EFh"/>
    <property type="match status" value="1"/>
</dbReference>
<dbReference type="GO" id="GO:0016020">
    <property type="term" value="C:membrane"/>
    <property type="evidence" value="ECO:0007669"/>
    <property type="project" value="UniProtKB-SubCell"/>
</dbReference>
<dbReference type="InterPro" id="IPR035952">
    <property type="entry name" value="Rhomboid-like_sf"/>
</dbReference>
<dbReference type="InterPro" id="IPR002048">
    <property type="entry name" value="EF_hand_dom"/>
</dbReference>
<protein>
    <recommendedName>
        <fullName evidence="10">EF-hand domain-containing protein</fullName>
    </recommendedName>
</protein>
<keyword evidence="6 9" id="KW-0472">Membrane</keyword>
<dbReference type="Gene3D" id="1.10.238.10">
    <property type="entry name" value="EF-hand"/>
    <property type="match status" value="1"/>
</dbReference>
<evidence type="ECO:0000256" key="3">
    <source>
        <dbReference type="ARBA" id="ARBA00022692"/>
    </source>
</evidence>
<evidence type="ECO:0000256" key="9">
    <source>
        <dbReference type="SAM" id="Phobius"/>
    </source>
</evidence>
<feature type="transmembrane region" description="Helical" evidence="9">
    <location>
        <begin position="211"/>
        <end position="229"/>
    </location>
</feature>
<feature type="transmembrane region" description="Helical" evidence="9">
    <location>
        <begin position="326"/>
        <end position="347"/>
    </location>
</feature>
<dbReference type="PIRSF" id="PIRSF037470">
    <property type="entry name" value="Rhomboid"/>
    <property type="match status" value="1"/>
</dbReference>
<dbReference type="Pfam" id="PF13499">
    <property type="entry name" value="EF-hand_7"/>
    <property type="match status" value="1"/>
</dbReference>
<comment type="subcellular location">
    <subcellularLocation>
        <location evidence="1">Membrane</location>
        <topology evidence="1">Multi-pass membrane protein</topology>
    </subcellularLocation>
</comment>
<dbReference type="InterPro" id="IPR018247">
    <property type="entry name" value="EF_Hand_1_Ca_BS"/>
</dbReference>
<dbReference type="SMART" id="SM00054">
    <property type="entry name" value="EFh"/>
    <property type="match status" value="2"/>
</dbReference>
<evidence type="ECO:0000256" key="7">
    <source>
        <dbReference type="PIRNR" id="PIRNR037470"/>
    </source>
</evidence>